<dbReference type="AlphaFoldDB" id="A0A9W2YET1"/>
<dbReference type="Pfam" id="PF00240">
    <property type="entry name" value="ubiquitin"/>
    <property type="match status" value="1"/>
</dbReference>
<comment type="pathway">
    <text evidence="2">Protein modification; protein ubiquitination.</text>
</comment>
<evidence type="ECO:0000313" key="20">
    <source>
        <dbReference type="RefSeq" id="XP_055861253.1"/>
    </source>
</evidence>
<evidence type="ECO:0000256" key="14">
    <source>
        <dbReference type="ARBA" id="ARBA00081013"/>
    </source>
</evidence>
<evidence type="ECO:0000256" key="9">
    <source>
        <dbReference type="ARBA" id="ARBA00054216"/>
    </source>
</evidence>
<keyword evidence="19" id="KW-1185">Reference proteome</keyword>
<evidence type="ECO:0000256" key="1">
    <source>
        <dbReference type="ARBA" id="ARBA00004123"/>
    </source>
</evidence>
<evidence type="ECO:0000259" key="18">
    <source>
        <dbReference type="PROSITE" id="PS50053"/>
    </source>
</evidence>
<proteinExistence type="inferred from homology"/>
<dbReference type="PANTHER" id="PTHR13248:SF4">
    <property type="entry name" value="ELONGIN B"/>
    <property type="match status" value="1"/>
</dbReference>
<evidence type="ECO:0000256" key="5">
    <source>
        <dbReference type="ARBA" id="ARBA00022990"/>
    </source>
</evidence>
<evidence type="ECO:0000256" key="7">
    <source>
        <dbReference type="ARBA" id="ARBA00023163"/>
    </source>
</evidence>
<comment type="subunit">
    <text evidence="16">Heterotrimer of an A (ELOA, ELOA2 or ELOA3P), ELOB and ELOC subunit. The elongin BC complex interacts with EPOP; leading to recruit the elongin BC complex to Polycomb group (PcG) target genes, thereby restricting excessive activity of the PRC2/EED-EZH2 complex. Component of multiple cullin-RING E3 ubiquitin-protein ligase complexes composed of Elongin BC (ELOB and ELOC), a cullin (either CUL2 or CUL5), a catalytic subunit (either RBX1 or RNF7/RBX2), as well as a substrate adapter protein that can be either ASB2, ASB9, ASB11, KLHDC2, KLHDC3, KLHDC10, APPBP2, FEM1A, FEM1B, FEM1C, LRR1, PCMTD1, SOCS1, SOCS2, SOCS5, SPSB1, SPSB3, ELOA, VHL, WSB1 or RAB40C. As part of the Elongin BC E3 ubiquitin ligase complex; interacts with NRBP1. May also interact with DCUN1D1, DCUN1D2, DCUN1D3 and DCUN1D5. May form oligomers as a KLHDC2/KLHDC3-ELOB-ELOC complex; this interaction is autoinhibitory for the E3 ligase complex as the substrate-binding site of KLHDC2/KLHDC3 is blocked in the oligomer.</text>
</comment>
<keyword evidence="3" id="KW-0597">Phosphoprotein</keyword>
<dbReference type="RefSeq" id="XP_055861254.1">
    <property type="nucleotide sequence ID" value="XM_056005279.1"/>
</dbReference>
<keyword evidence="6" id="KW-0805">Transcription regulation</keyword>
<keyword evidence="8" id="KW-0539">Nucleus</keyword>
<reference evidence="20 21" key="1">
    <citation type="submission" date="2025-04" db="UniProtKB">
        <authorList>
            <consortium name="RefSeq"/>
        </authorList>
    </citation>
    <scope>IDENTIFICATION</scope>
</reference>
<dbReference type="InterPro" id="IPR000626">
    <property type="entry name" value="Ubiquitin-like_dom"/>
</dbReference>
<dbReference type="OrthoDB" id="7537057at2759"/>
<name>A0A9W2YET1_BIOGL</name>
<dbReference type="InterPro" id="IPR029071">
    <property type="entry name" value="Ubiquitin-like_domsf"/>
</dbReference>
<dbReference type="RefSeq" id="XP_055861253.1">
    <property type="nucleotide sequence ID" value="XM_056005278.1"/>
</dbReference>
<evidence type="ECO:0000313" key="19">
    <source>
        <dbReference type="Proteomes" id="UP001165740"/>
    </source>
</evidence>
<keyword evidence="7" id="KW-0804">Transcription</keyword>
<evidence type="ECO:0000256" key="2">
    <source>
        <dbReference type="ARBA" id="ARBA00004906"/>
    </source>
</evidence>
<evidence type="ECO:0000256" key="4">
    <source>
        <dbReference type="ARBA" id="ARBA00022786"/>
    </source>
</evidence>
<protein>
    <recommendedName>
        <fullName evidence="11">Elongin-B</fullName>
    </recommendedName>
    <alternativeName>
        <fullName evidence="14">Elongin 18 kDa subunit</fullName>
    </alternativeName>
    <alternativeName>
        <fullName evidence="12">RNA polymerase II transcription factor SIII subunit B</fullName>
    </alternativeName>
    <alternativeName>
        <fullName evidence="15">SIII p18</fullName>
    </alternativeName>
    <alternativeName>
        <fullName evidence="13">Transcription elongation factor B polypeptide 2</fullName>
    </alternativeName>
</protein>
<evidence type="ECO:0000256" key="3">
    <source>
        <dbReference type="ARBA" id="ARBA00022553"/>
    </source>
</evidence>
<comment type="function">
    <text evidence="9">SIII, also known as elongin, is a general transcription elongation factor that increases the RNA polymerase II transcription elongation past template-encoded arresting sites. Subunit A is transcriptionally active and its transcription activity is strongly enhanced by binding to the dimeric complex of the SIII regulatory subunits B and C (elongin BC complex). In embryonic stem cells, the elongin BC complex is recruited by EPOP to Polycomb group (PcG) target genes in order generate genomic region that display both active and repressive chromatin properties, an important feature of pluripotent stem cells.</text>
</comment>
<evidence type="ECO:0000256" key="8">
    <source>
        <dbReference type="ARBA" id="ARBA00023242"/>
    </source>
</evidence>
<evidence type="ECO:0000256" key="10">
    <source>
        <dbReference type="ARBA" id="ARBA00060803"/>
    </source>
</evidence>
<dbReference type="SUPFAM" id="SSF54236">
    <property type="entry name" value="Ubiquitin-like"/>
    <property type="match status" value="1"/>
</dbReference>
<dbReference type="PANTHER" id="PTHR13248">
    <property type="entry name" value="TRANSCRIPTION ELONGATION FACTOR B POLYPEPTIDE 2"/>
    <property type="match status" value="1"/>
</dbReference>
<keyword evidence="4" id="KW-0833">Ubl conjugation pathway</keyword>
<evidence type="ECO:0000313" key="21">
    <source>
        <dbReference type="RefSeq" id="XP_055861254.1"/>
    </source>
</evidence>
<evidence type="ECO:0000256" key="11">
    <source>
        <dbReference type="ARBA" id="ARBA00074516"/>
    </source>
</evidence>
<evidence type="ECO:0000256" key="15">
    <source>
        <dbReference type="ARBA" id="ARBA00083653"/>
    </source>
</evidence>
<feature type="domain" description="Ubiquitin-like" evidence="18">
    <location>
        <begin position="1"/>
        <end position="65"/>
    </location>
</feature>
<dbReference type="PROSITE" id="PS50053">
    <property type="entry name" value="UBIQUITIN_2"/>
    <property type="match status" value="1"/>
</dbReference>
<keyword evidence="5" id="KW-0007">Acetylation</keyword>
<dbReference type="Gene3D" id="3.10.20.90">
    <property type="entry name" value="Phosphatidylinositol 3-kinase Catalytic Subunit, Chain A, domain 1"/>
    <property type="match status" value="1"/>
</dbReference>
<dbReference type="InterPro" id="IPR039049">
    <property type="entry name" value="ELOB"/>
</dbReference>
<dbReference type="OMA" id="GQEQMDQ"/>
<accession>A0A9W2YET1</accession>
<feature type="region of interest" description="Disordered" evidence="17">
    <location>
        <begin position="92"/>
        <end position="121"/>
    </location>
</feature>
<dbReference type="GeneID" id="106074753"/>
<dbReference type="GO" id="GO:0006368">
    <property type="term" value="P:transcription elongation by RNA polymerase II"/>
    <property type="evidence" value="ECO:0007669"/>
    <property type="project" value="InterPro"/>
</dbReference>
<dbReference type="Proteomes" id="UP001165740">
    <property type="component" value="Chromosome 12"/>
</dbReference>
<gene>
    <name evidence="20 21" type="primary">LOC106074753</name>
</gene>
<organism evidence="19 21">
    <name type="scientific">Biomphalaria glabrata</name>
    <name type="common">Bloodfluke planorb</name>
    <name type="synonym">Freshwater snail</name>
    <dbReference type="NCBI Taxonomy" id="6526"/>
    <lineage>
        <taxon>Eukaryota</taxon>
        <taxon>Metazoa</taxon>
        <taxon>Spiralia</taxon>
        <taxon>Lophotrochozoa</taxon>
        <taxon>Mollusca</taxon>
        <taxon>Gastropoda</taxon>
        <taxon>Heterobranchia</taxon>
        <taxon>Euthyneura</taxon>
        <taxon>Panpulmonata</taxon>
        <taxon>Hygrophila</taxon>
        <taxon>Lymnaeoidea</taxon>
        <taxon>Planorbidae</taxon>
        <taxon>Biomphalaria</taxon>
    </lineage>
</organism>
<dbReference type="GO" id="GO:0030891">
    <property type="term" value="C:VCB complex"/>
    <property type="evidence" value="ECO:0007669"/>
    <property type="project" value="InterPro"/>
</dbReference>
<evidence type="ECO:0000256" key="16">
    <source>
        <dbReference type="ARBA" id="ARBA00093515"/>
    </source>
</evidence>
<feature type="compositionally biased region" description="Polar residues" evidence="17">
    <location>
        <begin position="109"/>
        <end position="121"/>
    </location>
</feature>
<dbReference type="CDD" id="cd01788">
    <property type="entry name" value="Ubl_ElonginB"/>
    <property type="match status" value="1"/>
</dbReference>
<dbReference type="FunFam" id="3.10.20.90:FF:000108">
    <property type="entry name" value="Elongin-B"/>
    <property type="match status" value="1"/>
</dbReference>
<evidence type="ECO:0000256" key="12">
    <source>
        <dbReference type="ARBA" id="ARBA00076690"/>
    </source>
</evidence>
<evidence type="ECO:0000256" key="6">
    <source>
        <dbReference type="ARBA" id="ARBA00023015"/>
    </source>
</evidence>
<evidence type="ECO:0000256" key="17">
    <source>
        <dbReference type="SAM" id="MobiDB-lite"/>
    </source>
</evidence>
<comment type="similarity">
    <text evidence="10">Belongs to the Elongin B family.</text>
</comment>
<evidence type="ECO:0000256" key="13">
    <source>
        <dbReference type="ARBA" id="ARBA00080438"/>
    </source>
</evidence>
<sequence length="121" mass="13687">MDVFIMIRRKKTTIFTDCKESTTMGEVKRIIEGILKVAPEQMRLYKDDTVMSDDHKALSDYGYTSTVARAQSPATIGLIFRTEEGEWEQLDIHPLSSPPELPDVMKPQDANQAHQSETNTA</sequence>
<comment type="subcellular location">
    <subcellularLocation>
        <location evidence="1">Nucleus</location>
    </subcellularLocation>
</comment>
<dbReference type="GO" id="GO:0070449">
    <property type="term" value="C:elongin complex"/>
    <property type="evidence" value="ECO:0007669"/>
    <property type="project" value="InterPro"/>
</dbReference>